<dbReference type="EMBL" id="BJWH01000015">
    <property type="protein sequence ID" value="GEL99281.1"/>
    <property type="molecule type" value="Genomic_DNA"/>
</dbReference>
<accession>A0A511JMP3</accession>
<feature type="transmembrane region" description="Helical" evidence="1">
    <location>
        <begin position="20"/>
        <end position="38"/>
    </location>
</feature>
<dbReference type="RefSeq" id="WP_146846936.1">
    <property type="nucleotide sequence ID" value="NZ_BJWH01000015.1"/>
</dbReference>
<dbReference type="OrthoDB" id="3819831at2"/>
<feature type="transmembrane region" description="Helical" evidence="1">
    <location>
        <begin position="161"/>
        <end position="191"/>
    </location>
</feature>
<reference evidence="2 3" key="1">
    <citation type="submission" date="2019-07" db="EMBL/GenBank/DDBJ databases">
        <title>Whole genome shotgun sequence of Cellulomonas terrae NBRC 100819.</title>
        <authorList>
            <person name="Hosoyama A."/>
            <person name="Uohara A."/>
            <person name="Ohji S."/>
            <person name="Ichikawa N."/>
        </authorList>
    </citation>
    <scope>NUCLEOTIDE SEQUENCE [LARGE SCALE GENOMIC DNA]</scope>
    <source>
        <strain evidence="2 3">NBRC 100819</strain>
    </source>
</reference>
<dbReference type="AlphaFoldDB" id="A0A511JMP3"/>
<evidence type="ECO:0000313" key="2">
    <source>
        <dbReference type="EMBL" id="GEL99281.1"/>
    </source>
</evidence>
<evidence type="ECO:0000313" key="3">
    <source>
        <dbReference type="Proteomes" id="UP000321049"/>
    </source>
</evidence>
<dbReference type="PANTHER" id="PTHR37305:SF1">
    <property type="entry name" value="MEMBRANE PROTEIN"/>
    <property type="match status" value="1"/>
</dbReference>
<comment type="caution">
    <text evidence="2">The sequence shown here is derived from an EMBL/GenBank/DDBJ whole genome shotgun (WGS) entry which is preliminary data.</text>
</comment>
<feature type="transmembrane region" description="Helical" evidence="1">
    <location>
        <begin position="239"/>
        <end position="258"/>
    </location>
</feature>
<protein>
    <recommendedName>
        <fullName evidence="4">ABC transporter permease</fullName>
    </recommendedName>
</protein>
<keyword evidence="3" id="KW-1185">Reference proteome</keyword>
<keyword evidence="1" id="KW-0472">Membrane</keyword>
<feature type="transmembrane region" description="Helical" evidence="1">
    <location>
        <begin position="211"/>
        <end position="232"/>
    </location>
</feature>
<organism evidence="2 3">
    <name type="scientific">Cellulomonas terrae</name>
    <dbReference type="NCBI Taxonomy" id="311234"/>
    <lineage>
        <taxon>Bacteria</taxon>
        <taxon>Bacillati</taxon>
        <taxon>Actinomycetota</taxon>
        <taxon>Actinomycetes</taxon>
        <taxon>Micrococcales</taxon>
        <taxon>Cellulomonadaceae</taxon>
        <taxon>Cellulomonas</taxon>
    </lineage>
</organism>
<name>A0A511JMP3_9CELL</name>
<sequence length="331" mass="35425">MSRLLRVELDRFASRTLIRLGVVGVLVICCLAVVNAWQSASPPTEAERAQAQVYYEQALEDWEENGEQWVADCEEGEAAEKEAATDPDAIDWGCDQMEPKAENWLGSPPSFDTDTTALLMSMSALFVLAPLLLAGSFVSAEFSTGSIGNWLTFAPRRTRVYLSKVLAAGLATIPVAAVGVAIVLGGSWAFYRYFDTLDGGPASELSSPVHVALRIVALAPVIAVIGAALGFLVRHTAAVLGVMLGWLVLVEVILVGRVQQLQPWALITNVTAWVEGSTEYYVTQCTVNAAGQSCQSVEHVVSQTQGAIYLGVLAVVVAGIALLVFRRRDVG</sequence>
<feature type="transmembrane region" description="Helical" evidence="1">
    <location>
        <begin position="117"/>
        <end position="140"/>
    </location>
</feature>
<evidence type="ECO:0000256" key="1">
    <source>
        <dbReference type="SAM" id="Phobius"/>
    </source>
</evidence>
<dbReference type="PANTHER" id="PTHR37305">
    <property type="entry name" value="INTEGRAL MEMBRANE PROTEIN-RELATED"/>
    <property type="match status" value="1"/>
</dbReference>
<gene>
    <name evidence="2" type="ORF">CTE05_28280</name>
</gene>
<dbReference type="GO" id="GO:0005886">
    <property type="term" value="C:plasma membrane"/>
    <property type="evidence" value="ECO:0007669"/>
    <property type="project" value="UniProtKB-SubCell"/>
</dbReference>
<keyword evidence="1" id="KW-1133">Transmembrane helix</keyword>
<feature type="transmembrane region" description="Helical" evidence="1">
    <location>
        <begin position="306"/>
        <end position="325"/>
    </location>
</feature>
<dbReference type="Proteomes" id="UP000321049">
    <property type="component" value="Unassembled WGS sequence"/>
</dbReference>
<proteinExistence type="predicted"/>
<keyword evidence="1" id="KW-0812">Transmembrane</keyword>
<dbReference type="GO" id="GO:0140359">
    <property type="term" value="F:ABC-type transporter activity"/>
    <property type="evidence" value="ECO:0007669"/>
    <property type="project" value="InterPro"/>
</dbReference>
<evidence type="ECO:0008006" key="4">
    <source>
        <dbReference type="Google" id="ProtNLM"/>
    </source>
</evidence>